<organism evidence="1 2">
    <name type="scientific">Candidatus Lokiarchaeum ossiferum</name>
    <dbReference type="NCBI Taxonomy" id="2951803"/>
    <lineage>
        <taxon>Archaea</taxon>
        <taxon>Promethearchaeati</taxon>
        <taxon>Promethearchaeota</taxon>
        <taxon>Promethearchaeia</taxon>
        <taxon>Promethearchaeales</taxon>
        <taxon>Promethearchaeaceae</taxon>
        <taxon>Candidatus Lokiarchaeum</taxon>
    </lineage>
</organism>
<gene>
    <name evidence="1" type="ORF">NEF87_001587</name>
</gene>
<keyword evidence="2" id="KW-1185">Reference proteome</keyword>
<evidence type="ECO:0000313" key="2">
    <source>
        <dbReference type="Proteomes" id="UP001208689"/>
    </source>
</evidence>
<proteinExistence type="predicted"/>
<dbReference type="EMBL" id="CP104013">
    <property type="protein sequence ID" value="UYP45302.1"/>
    <property type="molecule type" value="Genomic_DNA"/>
</dbReference>
<evidence type="ECO:0000313" key="1">
    <source>
        <dbReference type="EMBL" id="UYP45302.1"/>
    </source>
</evidence>
<name>A0ABY6HP75_9ARCH</name>
<protein>
    <submittedName>
        <fullName evidence="1">Uncharacterized protein</fullName>
    </submittedName>
</protein>
<dbReference type="Proteomes" id="UP001208689">
    <property type="component" value="Chromosome"/>
</dbReference>
<accession>A0ABY6HP75</accession>
<reference evidence="1" key="1">
    <citation type="submission" date="2022-09" db="EMBL/GenBank/DDBJ databases">
        <title>Actin cytoskeleton and complex cell architecture in an #Asgard archaeon.</title>
        <authorList>
            <person name="Ponce Toledo R.I."/>
            <person name="Schleper C."/>
            <person name="Rodrigues Oliveira T."/>
            <person name="Wollweber F."/>
            <person name="Xu J."/>
            <person name="Rittmann S."/>
            <person name="Klingl A."/>
            <person name="Pilhofer M."/>
        </authorList>
    </citation>
    <scope>NUCLEOTIDE SEQUENCE</scope>
    <source>
        <strain evidence="1">B-35</strain>
    </source>
</reference>
<sequence>MIKQFIIEDAALAQKMDSISTHLTSEWIDELAKNIIASTFPLEKKRDLFASAFHLVEHEDILEGILNLWAIALMLEHTETPFTMKIDAVRQLLKDSTVTDDMLNEWVRYVWLDATGIDDDMLSFLAVDVRNHAKTRLDPDLLEYLNSPKFY</sequence>